<evidence type="ECO:0000259" key="3">
    <source>
        <dbReference type="Pfam" id="PF00085"/>
    </source>
</evidence>
<dbReference type="CDD" id="cd02947">
    <property type="entry name" value="TRX_family"/>
    <property type="match status" value="1"/>
</dbReference>
<dbReference type="SUPFAM" id="SSF52833">
    <property type="entry name" value="Thioredoxin-like"/>
    <property type="match status" value="1"/>
</dbReference>
<sequence>MISPIFEKLSDLPDFSHVKFYKVDTDAQEQIAEEVGIRAMPTFMLFKDGNKIDGLTGANPSALQALVQRAITS</sequence>
<dbReference type="InterPro" id="IPR036249">
    <property type="entry name" value="Thioredoxin-like_sf"/>
</dbReference>
<name>A0A017SAM8_ASPRC</name>
<dbReference type="STRING" id="1388766.A0A017SAM8"/>
<dbReference type="AlphaFoldDB" id="A0A017SAM8"/>
<accession>A0A017SAM8</accession>
<evidence type="ECO:0000256" key="2">
    <source>
        <dbReference type="ARBA" id="ARBA00023157"/>
    </source>
</evidence>
<dbReference type="GeneID" id="63697400"/>
<evidence type="ECO:0000313" key="4">
    <source>
        <dbReference type="EMBL" id="EYE93881.1"/>
    </source>
</evidence>
<dbReference type="HOGENOM" id="CLU_090389_22_3_1"/>
<gene>
    <name evidence="4" type="ORF">EURHEDRAFT_413883</name>
</gene>
<organism evidence="4 5">
    <name type="scientific">Aspergillus ruber (strain CBS 135680)</name>
    <dbReference type="NCBI Taxonomy" id="1388766"/>
    <lineage>
        <taxon>Eukaryota</taxon>
        <taxon>Fungi</taxon>
        <taxon>Dikarya</taxon>
        <taxon>Ascomycota</taxon>
        <taxon>Pezizomycotina</taxon>
        <taxon>Eurotiomycetes</taxon>
        <taxon>Eurotiomycetidae</taxon>
        <taxon>Eurotiales</taxon>
        <taxon>Aspergillaceae</taxon>
        <taxon>Aspergillus</taxon>
        <taxon>Aspergillus subgen. Aspergillus</taxon>
    </lineage>
</organism>
<dbReference type="Pfam" id="PF00085">
    <property type="entry name" value="Thioredoxin"/>
    <property type="match status" value="1"/>
</dbReference>
<dbReference type="Gene3D" id="3.40.30.10">
    <property type="entry name" value="Glutaredoxin"/>
    <property type="match status" value="1"/>
</dbReference>
<dbReference type="InterPro" id="IPR013766">
    <property type="entry name" value="Thioredoxin_domain"/>
</dbReference>
<comment type="similarity">
    <text evidence="1">Belongs to the thioredoxin family.</text>
</comment>
<dbReference type="EMBL" id="KK088429">
    <property type="protein sequence ID" value="EYE93881.1"/>
    <property type="molecule type" value="Genomic_DNA"/>
</dbReference>
<reference evidence="5" key="1">
    <citation type="journal article" date="2014" name="Nat. Commun.">
        <title>Genomic adaptations of the halophilic Dead Sea filamentous fungus Eurotium rubrum.</title>
        <authorList>
            <person name="Kis-Papo T."/>
            <person name="Weig A.R."/>
            <person name="Riley R."/>
            <person name="Persoh D."/>
            <person name="Salamov A."/>
            <person name="Sun H."/>
            <person name="Lipzen A."/>
            <person name="Wasser S.P."/>
            <person name="Rambold G."/>
            <person name="Grigoriev I.V."/>
            <person name="Nevo E."/>
        </authorList>
    </citation>
    <scope>NUCLEOTIDE SEQUENCE [LARGE SCALE GENOMIC DNA]</scope>
    <source>
        <strain evidence="5">CBS 135680</strain>
    </source>
</reference>
<dbReference type="Proteomes" id="UP000019804">
    <property type="component" value="Unassembled WGS sequence"/>
</dbReference>
<proteinExistence type="inferred from homology"/>
<keyword evidence="5" id="KW-1185">Reference proteome</keyword>
<dbReference type="RefSeq" id="XP_040637569.1">
    <property type="nucleotide sequence ID" value="XM_040782276.1"/>
</dbReference>
<feature type="domain" description="Thioredoxin" evidence="3">
    <location>
        <begin position="1"/>
        <end position="68"/>
    </location>
</feature>
<evidence type="ECO:0000313" key="5">
    <source>
        <dbReference type="Proteomes" id="UP000019804"/>
    </source>
</evidence>
<keyword evidence="2" id="KW-1015">Disulfide bond</keyword>
<protein>
    <submittedName>
        <fullName evidence="4">Thioredoxin domain-containing protein</fullName>
    </submittedName>
</protein>
<dbReference type="PANTHER" id="PTHR46115">
    <property type="entry name" value="THIOREDOXIN-LIKE PROTEIN 1"/>
    <property type="match status" value="1"/>
</dbReference>
<dbReference type="OrthoDB" id="10263751at2759"/>
<evidence type="ECO:0000256" key="1">
    <source>
        <dbReference type="ARBA" id="ARBA00008987"/>
    </source>
</evidence>